<dbReference type="KEGG" id="hhd:HBHAL_2977"/>
<dbReference type="InterPro" id="IPR029058">
    <property type="entry name" value="AB_hydrolase_fold"/>
</dbReference>
<dbReference type="SUPFAM" id="SSF53474">
    <property type="entry name" value="alpha/beta-Hydrolases"/>
    <property type="match status" value="1"/>
</dbReference>
<protein>
    <submittedName>
        <fullName evidence="1">Uncharacterized protein</fullName>
    </submittedName>
</protein>
<dbReference type="RefSeq" id="WP_014643216.1">
    <property type="nucleotide sequence ID" value="NC_017668.1"/>
</dbReference>
<dbReference type="STRING" id="866895.HBHAL_2977"/>
<dbReference type="eggNOG" id="COG1073">
    <property type="taxonomic scope" value="Bacteria"/>
</dbReference>
<dbReference type="Gene3D" id="3.40.50.1820">
    <property type="entry name" value="alpha/beta hydrolase"/>
    <property type="match status" value="1"/>
</dbReference>
<evidence type="ECO:0000313" key="1">
    <source>
        <dbReference type="EMBL" id="CCG45324.1"/>
    </source>
</evidence>
<name>I0JMF4_HALH3</name>
<dbReference type="AlphaFoldDB" id="I0JMF4"/>
<dbReference type="Proteomes" id="UP000007397">
    <property type="component" value="Chromosome"/>
</dbReference>
<keyword evidence="2" id="KW-1185">Reference proteome</keyword>
<proteinExistence type="predicted"/>
<organism evidence="1 2">
    <name type="scientific">Halobacillus halophilus (strain ATCC 35676 / DSM 2266 / JCM 20832 / KCTC 3685 / LMG 17431 / NBRC 102448 / NCIMB 2269)</name>
    <name type="common">Sporosarcina halophila</name>
    <dbReference type="NCBI Taxonomy" id="866895"/>
    <lineage>
        <taxon>Bacteria</taxon>
        <taxon>Bacillati</taxon>
        <taxon>Bacillota</taxon>
        <taxon>Bacilli</taxon>
        <taxon>Bacillales</taxon>
        <taxon>Bacillaceae</taxon>
        <taxon>Halobacillus</taxon>
    </lineage>
</organism>
<dbReference type="HOGENOM" id="CLU_042159_0_0_9"/>
<reference evidence="1 2" key="1">
    <citation type="journal article" date="2013" name="Environ. Microbiol.">
        <title>Chloride and organic osmolytes: a hybrid strategy to cope with elevated salinities by the moderately halophilic, chloride-dependent bacterium Halobacillus halophilus.</title>
        <authorList>
            <person name="Saum S.H."/>
            <person name="Pfeiffer F."/>
            <person name="Palm P."/>
            <person name="Rampp M."/>
            <person name="Schuster S.C."/>
            <person name="Muller V."/>
            <person name="Oesterhelt D."/>
        </authorList>
    </citation>
    <scope>NUCLEOTIDE SEQUENCE [LARGE SCALE GENOMIC DNA]</scope>
    <source>
        <strain evidence="2">ATCC 35676 / DSM 2266 / JCM 20832 / KCTC 3685 / LMG 17431 / NBRC 102448 / NCIMB 2269</strain>
    </source>
</reference>
<sequence>MGASSYSTNGYDVKQGVIDTHALGKFFNGKIAKPKRTYIVGHSMGGHITGVLIEQFRNEYDGAMTMCGVMGDNELFDFFADFNLASQVLAGIDPIFPAGENYQTTVVPKIKQAIGLNTGVLTSEGEMLQDLTMYLSGGERPLFDLAFSSWNNFLFTLYRSDFSYGTPGNIIDNTDSIYQLDSNSELSVEEMYLAEKIPEITADPQARNKNGLSKIPRISGELHQPVLTLHTLGDLFVPFSMEQLYAEKVAANGDSDLLVSRAVRAVGHCEFTPAEETEAFADLTDWVENGIRPEGDAILDPEVVSQADFGIKFTNPIRMYDPLFSLNEE</sequence>
<gene>
    <name evidence="1" type="ordered locus">HBHAL_2977</name>
</gene>
<evidence type="ECO:0000313" key="2">
    <source>
        <dbReference type="Proteomes" id="UP000007397"/>
    </source>
</evidence>
<accession>I0JMF4</accession>
<dbReference type="PATRIC" id="fig|866895.3.peg.1994"/>
<dbReference type="EMBL" id="HE717023">
    <property type="protein sequence ID" value="CCG45324.1"/>
    <property type="molecule type" value="Genomic_DNA"/>
</dbReference>